<dbReference type="EMBL" id="DRBS01000234">
    <property type="protein sequence ID" value="HDD44407.1"/>
    <property type="molecule type" value="Genomic_DNA"/>
</dbReference>
<sequence length="53" mass="5588">PADISALVNGILALSQLALDFPEILEIEINPFLVKSAGQGAIAVDARLTIKKE</sequence>
<comment type="caution">
    <text evidence="1">The sequence shown here is derived from an EMBL/GenBank/DDBJ whole genome shotgun (WGS) entry which is preliminary data.</text>
</comment>
<dbReference type="Gene3D" id="3.30.470.20">
    <property type="entry name" value="ATP-grasp fold, B domain"/>
    <property type="match status" value="1"/>
</dbReference>
<organism evidence="1">
    <name type="scientific">Desulfofervidus auxilii</name>
    <dbReference type="NCBI Taxonomy" id="1621989"/>
    <lineage>
        <taxon>Bacteria</taxon>
        <taxon>Pseudomonadati</taxon>
        <taxon>Thermodesulfobacteriota</taxon>
        <taxon>Candidatus Desulfofervidia</taxon>
        <taxon>Candidatus Desulfofervidales</taxon>
        <taxon>Candidatus Desulfofervidaceae</taxon>
        <taxon>Candidatus Desulfofervidus</taxon>
    </lineage>
</organism>
<dbReference type="Pfam" id="PF13549">
    <property type="entry name" value="ATP-grasp_5"/>
    <property type="match status" value="1"/>
</dbReference>
<gene>
    <name evidence="1" type="ORF">ENG63_06070</name>
</gene>
<name>A0A7C0Y2R9_DESA2</name>
<proteinExistence type="predicted"/>
<accession>A0A7C0Y2R9</accession>
<dbReference type="SUPFAM" id="SSF56059">
    <property type="entry name" value="Glutathione synthetase ATP-binding domain-like"/>
    <property type="match status" value="1"/>
</dbReference>
<reference evidence="1" key="1">
    <citation type="journal article" date="2020" name="mSystems">
        <title>Genome- and Community-Level Interaction Insights into Carbon Utilization and Element Cycling Functions of Hydrothermarchaeota in Hydrothermal Sediment.</title>
        <authorList>
            <person name="Zhou Z."/>
            <person name="Liu Y."/>
            <person name="Xu W."/>
            <person name="Pan J."/>
            <person name="Luo Z.H."/>
            <person name="Li M."/>
        </authorList>
    </citation>
    <scope>NUCLEOTIDE SEQUENCE [LARGE SCALE GENOMIC DNA]</scope>
    <source>
        <strain evidence="1">HyVt-233</strain>
    </source>
</reference>
<protein>
    <submittedName>
        <fullName evidence="1">Acetyl-CoA synthetase</fullName>
    </submittedName>
</protein>
<evidence type="ECO:0000313" key="1">
    <source>
        <dbReference type="EMBL" id="HDD44407.1"/>
    </source>
</evidence>
<dbReference type="Proteomes" id="UP000886289">
    <property type="component" value="Unassembled WGS sequence"/>
</dbReference>
<dbReference type="AlphaFoldDB" id="A0A7C0Y2R9"/>
<feature type="non-terminal residue" evidence="1">
    <location>
        <position position="1"/>
    </location>
</feature>